<dbReference type="Proteomes" id="UP000485058">
    <property type="component" value="Unassembled WGS sequence"/>
</dbReference>
<feature type="region of interest" description="Disordered" evidence="1">
    <location>
        <begin position="68"/>
        <end position="88"/>
    </location>
</feature>
<feature type="compositionally biased region" description="Polar residues" evidence="1">
    <location>
        <begin position="68"/>
        <end position="78"/>
    </location>
</feature>
<protein>
    <submittedName>
        <fullName evidence="2">Uncharacterized protein</fullName>
    </submittedName>
</protein>
<gene>
    <name evidence="2" type="ORF">HaLaN_05208</name>
</gene>
<keyword evidence="3" id="KW-1185">Reference proteome</keyword>
<comment type="caution">
    <text evidence="2">The sequence shown here is derived from an EMBL/GenBank/DDBJ whole genome shotgun (WGS) entry which is preliminary data.</text>
</comment>
<accession>A0A699YIQ5</accession>
<dbReference type="PANTHER" id="PTHR46809:SF2">
    <property type="entry name" value="GH21273P"/>
    <property type="match status" value="1"/>
</dbReference>
<evidence type="ECO:0000256" key="1">
    <source>
        <dbReference type="SAM" id="MobiDB-lite"/>
    </source>
</evidence>
<dbReference type="Gene3D" id="2.80.10.50">
    <property type="match status" value="1"/>
</dbReference>
<reference evidence="2 3" key="1">
    <citation type="submission" date="2020-02" db="EMBL/GenBank/DDBJ databases">
        <title>Draft genome sequence of Haematococcus lacustris strain NIES-144.</title>
        <authorList>
            <person name="Morimoto D."/>
            <person name="Nakagawa S."/>
            <person name="Yoshida T."/>
            <person name="Sawayama S."/>
        </authorList>
    </citation>
    <scope>NUCLEOTIDE SEQUENCE [LARGE SCALE GENOMIC DNA]</scope>
    <source>
        <strain evidence="2 3">NIES-144</strain>
    </source>
</reference>
<evidence type="ECO:0000313" key="3">
    <source>
        <dbReference type="Proteomes" id="UP000485058"/>
    </source>
</evidence>
<feature type="non-terminal residue" evidence="2">
    <location>
        <position position="1"/>
    </location>
</feature>
<sequence length="88" mass="9795">MEVSAFGSDNESDTGDVWTVEWDGKHKTWKQDMKRFGNPIAGQHEVCGVTRKDKQTEWQAAEGVYMPLTTTGSKTSASDPDVAPEKEF</sequence>
<evidence type="ECO:0000313" key="2">
    <source>
        <dbReference type="EMBL" id="GFH09973.1"/>
    </source>
</evidence>
<name>A0A699YIQ5_HAELA</name>
<dbReference type="PANTHER" id="PTHR46809">
    <property type="entry name" value="STROMAL CELL-DERIVED FACTOR 2-LIKE PROTEIN"/>
    <property type="match status" value="1"/>
</dbReference>
<organism evidence="2 3">
    <name type="scientific">Haematococcus lacustris</name>
    <name type="common">Green alga</name>
    <name type="synonym">Haematococcus pluvialis</name>
    <dbReference type="NCBI Taxonomy" id="44745"/>
    <lineage>
        <taxon>Eukaryota</taxon>
        <taxon>Viridiplantae</taxon>
        <taxon>Chlorophyta</taxon>
        <taxon>core chlorophytes</taxon>
        <taxon>Chlorophyceae</taxon>
        <taxon>CS clade</taxon>
        <taxon>Chlamydomonadales</taxon>
        <taxon>Haematococcaceae</taxon>
        <taxon>Haematococcus</taxon>
    </lineage>
</organism>
<dbReference type="SUPFAM" id="SSF82109">
    <property type="entry name" value="MIR domain"/>
    <property type="match status" value="1"/>
</dbReference>
<dbReference type="InterPro" id="IPR036300">
    <property type="entry name" value="MIR_dom_sf"/>
</dbReference>
<dbReference type="EMBL" id="BLLF01000278">
    <property type="protein sequence ID" value="GFH09973.1"/>
    <property type="molecule type" value="Genomic_DNA"/>
</dbReference>
<dbReference type="AlphaFoldDB" id="A0A699YIQ5"/>
<proteinExistence type="predicted"/>